<evidence type="ECO:0000256" key="1">
    <source>
        <dbReference type="ARBA" id="ARBA00005156"/>
    </source>
</evidence>
<gene>
    <name evidence="9" type="ORF">BCR34DRAFT_475233</name>
</gene>
<dbReference type="EMBL" id="MCFA01000014">
    <property type="protein sequence ID" value="ORY17128.1"/>
    <property type="molecule type" value="Genomic_DNA"/>
</dbReference>
<dbReference type="OrthoDB" id="1930760at2759"/>
<evidence type="ECO:0000256" key="3">
    <source>
        <dbReference type="ARBA" id="ARBA00022737"/>
    </source>
</evidence>
<evidence type="ECO:0000256" key="6">
    <source>
        <dbReference type="ARBA" id="ARBA00039131"/>
    </source>
</evidence>
<dbReference type="STRING" id="1231657.A0A1Y2A3Q2"/>
<keyword evidence="10" id="KW-1185">Reference proteome</keyword>
<evidence type="ECO:0000256" key="5">
    <source>
        <dbReference type="ARBA" id="ARBA00038092"/>
    </source>
</evidence>
<keyword evidence="3" id="KW-0677">Repeat</keyword>
<reference evidence="9 10" key="1">
    <citation type="submission" date="2016-07" db="EMBL/GenBank/DDBJ databases">
        <title>Pervasive Adenine N6-methylation of Active Genes in Fungi.</title>
        <authorList>
            <consortium name="DOE Joint Genome Institute"/>
            <person name="Mondo S.J."/>
            <person name="Dannebaum R.O."/>
            <person name="Kuo R.C."/>
            <person name="Labutti K."/>
            <person name="Haridas S."/>
            <person name="Kuo A."/>
            <person name="Salamov A."/>
            <person name="Ahrendt S.R."/>
            <person name="Lipzen A."/>
            <person name="Sullivan W."/>
            <person name="Andreopoulos W.B."/>
            <person name="Clum A."/>
            <person name="Lindquist E."/>
            <person name="Daum C."/>
            <person name="Ramamoorthy G.K."/>
            <person name="Gryganskyi A."/>
            <person name="Culley D."/>
            <person name="Magnuson J.K."/>
            <person name="James T.Y."/>
            <person name="O'Malley M.A."/>
            <person name="Stajich J.E."/>
            <person name="Spatafora J.W."/>
            <person name="Visel A."/>
            <person name="Grigoriev I.V."/>
        </authorList>
    </citation>
    <scope>NUCLEOTIDE SEQUENCE [LARGE SCALE GENOMIC DNA]</scope>
    <source>
        <strain evidence="9 10">CBS 115471</strain>
    </source>
</reference>
<dbReference type="EC" id="3.1.1.97" evidence="6"/>
<dbReference type="Proteomes" id="UP000193144">
    <property type="component" value="Unassembled WGS sequence"/>
</dbReference>
<protein>
    <recommendedName>
        <fullName evidence="6">methylated diphthine methylhydrolase</fullName>
        <ecNumber evidence="6">3.1.1.97</ecNumber>
    </recommendedName>
</protein>
<dbReference type="InterPro" id="IPR001680">
    <property type="entry name" value="WD40_rpt"/>
</dbReference>
<evidence type="ECO:0000313" key="10">
    <source>
        <dbReference type="Proteomes" id="UP000193144"/>
    </source>
</evidence>
<keyword evidence="2 8" id="KW-0853">WD repeat</keyword>
<evidence type="ECO:0000256" key="4">
    <source>
        <dbReference type="ARBA" id="ARBA00022801"/>
    </source>
</evidence>
<organism evidence="9 10">
    <name type="scientific">Clohesyomyces aquaticus</name>
    <dbReference type="NCBI Taxonomy" id="1231657"/>
    <lineage>
        <taxon>Eukaryota</taxon>
        <taxon>Fungi</taxon>
        <taxon>Dikarya</taxon>
        <taxon>Ascomycota</taxon>
        <taxon>Pezizomycotina</taxon>
        <taxon>Dothideomycetes</taxon>
        <taxon>Pleosporomycetidae</taxon>
        <taxon>Pleosporales</taxon>
        <taxon>Lindgomycetaceae</taxon>
        <taxon>Clohesyomyces</taxon>
    </lineage>
</organism>
<dbReference type="GO" id="GO:0017183">
    <property type="term" value="P:protein histidyl modification to diphthamide"/>
    <property type="evidence" value="ECO:0007669"/>
    <property type="project" value="TreeGrafter"/>
</dbReference>
<name>A0A1Y2A3Q2_9PLEO</name>
<evidence type="ECO:0000313" key="9">
    <source>
        <dbReference type="EMBL" id="ORY17128.1"/>
    </source>
</evidence>
<feature type="repeat" description="WD" evidence="8">
    <location>
        <begin position="190"/>
        <end position="231"/>
    </location>
</feature>
<dbReference type="Gene3D" id="2.130.10.10">
    <property type="entry name" value="YVTN repeat-like/Quinoprotein amine dehydrogenase"/>
    <property type="match status" value="1"/>
</dbReference>
<accession>A0A1Y2A3Q2</accession>
<dbReference type="Pfam" id="PF00400">
    <property type="entry name" value="WD40"/>
    <property type="match status" value="1"/>
</dbReference>
<comment type="caution">
    <text evidence="9">The sequence shown here is derived from an EMBL/GenBank/DDBJ whole genome shotgun (WGS) entry which is preliminary data.</text>
</comment>
<sequence>MVERLKSFTLDLPPSCVEFWPNDSRYAIIGTYNLEKSKDEGTHTEEEAEDVRQKKPQQRSGSLIIVRVQNDDVEIVETLSTASAILDLHFAPSYLPPSVFAVATSTGSIGIYQLRTQQGNATPENSDIETATPELYHFKTLQFYPEDVIVTAFTWHPNRSAVAMTLSDGSVCIEEVDIDHPPTARSAGGFGAHDLEAWTLAFLPDGSGLYSGGDDSALNYWVLNTSSESLPDEENANPITLRWSDKKTHGAGVTAIIPLDVNEQRALVLTGSYDDNIRLISAPSIGRRNVLAEMNLGGGVWRLKRIHSSSDSSFPKGSEILLLASCMHAGARILRLTCNGEEDWQFQVVARFEEHRSMNYGSDCQPTLDAKGQRTFISTSFYDRLLCVWNY</sequence>
<dbReference type="InterPro" id="IPR015943">
    <property type="entry name" value="WD40/YVTN_repeat-like_dom_sf"/>
</dbReference>
<dbReference type="PROSITE" id="PS50082">
    <property type="entry name" value="WD_REPEATS_2"/>
    <property type="match status" value="1"/>
</dbReference>
<evidence type="ECO:0000256" key="8">
    <source>
        <dbReference type="PROSITE-ProRule" id="PRU00221"/>
    </source>
</evidence>
<dbReference type="PANTHER" id="PTHR46042">
    <property type="entry name" value="DIPHTHINE METHYLTRANSFERASE"/>
    <property type="match status" value="1"/>
</dbReference>
<dbReference type="AlphaFoldDB" id="A0A1Y2A3Q2"/>
<comment type="catalytic activity">
    <reaction evidence="7">
        <text>diphthine methyl ester-[translation elongation factor 2] + H2O = diphthine-[translation elongation factor 2] + methanol + H(+)</text>
        <dbReference type="Rhea" id="RHEA:42656"/>
        <dbReference type="Rhea" id="RHEA-COMP:10172"/>
        <dbReference type="Rhea" id="RHEA-COMP:10173"/>
        <dbReference type="ChEBI" id="CHEBI:15377"/>
        <dbReference type="ChEBI" id="CHEBI:15378"/>
        <dbReference type="ChEBI" id="CHEBI:17790"/>
        <dbReference type="ChEBI" id="CHEBI:79005"/>
        <dbReference type="ChEBI" id="CHEBI:82696"/>
        <dbReference type="EC" id="3.1.1.97"/>
    </reaction>
</comment>
<dbReference type="InterPro" id="IPR052415">
    <property type="entry name" value="Diphthine_MTase"/>
</dbReference>
<dbReference type="GO" id="GO:0005737">
    <property type="term" value="C:cytoplasm"/>
    <property type="evidence" value="ECO:0007669"/>
    <property type="project" value="TreeGrafter"/>
</dbReference>
<comment type="pathway">
    <text evidence="1">Protein modification; peptidyl-diphthamide biosynthesis.</text>
</comment>
<evidence type="ECO:0000256" key="2">
    <source>
        <dbReference type="ARBA" id="ARBA00022574"/>
    </source>
</evidence>
<dbReference type="PANTHER" id="PTHR46042:SF1">
    <property type="entry name" value="DIPHTHINE METHYLTRANSFERASE"/>
    <property type="match status" value="1"/>
</dbReference>
<proteinExistence type="inferred from homology"/>
<dbReference type="GO" id="GO:0061685">
    <property type="term" value="F:diphthine methylesterase activity"/>
    <property type="evidence" value="ECO:0007669"/>
    <property type="project" value="UniProtKB-EC"/>
</dbReference>
<dbReference type="SMART" id="SM00320">
    <property type="entry name" value="WD40"/>
    <property type="match status" value="4"/>
</dbReference>
<comment type="similarity">
    <text evidence="5">Belongs to the DPH7 family.</text>
</comment>
<dbReference type="SUPFAM" id="SSF50978">
    <property type="entry name" value="WD40 repeat-like"/>
    <property type="match status" value="1"/>
</dbReference>
<dbReference type="InterPro" id="IPR036322">
    <property type="entry name" value="WD40_repeat_dom_sf"/>
</dbReference>
<keyword evidence="4" id="KW-0378">Hydrolase</keyword>
<evidence type="ECO:0000256" key="7">
    <source>
        <dbReference type="ARBA" id="ARBA00047551"/>
    </source>
</evidence>